<protein>
    <recommendedName>
        <fullName evidence="3">AAA+ ATPase domain-containing protein</fullName>
    </recommendedName>
</protein>
<dbReference type="PANTHER" id="PTHR23070">
    <property type="entry name" value="BCS1 AAA-TYPE ATPASE"/>
    <property type="match status" value="1"/>
</dbReference>
<feature type="transmembrane region" description="Helical" evidence="2">
    <location>
        <begin position="124"/>
        <end position="145"/>
    </location>
</feature>
<evidence type="ECO:0000313" key="4">
    <source>
        <dbReference type="EMBL" id="ETO13234.1"/>
    </source>
</evidence>
<keyword evidence="2" id="KW-1133">Transmembrane helix</keyword>
<accession>X6MH59</accession>
<dbReference type="InterPro" id="IPR027417">
    <property type="entry name" value="P-loop_NTPase"/>
</dbReference>
<dbReference type="GO" id="GO:0016887">
    <property type="term" value="F:ATP hydrolysis activity"/>
    <property type="evidence" value="ECO:0007669"/>
    <property type="project" value="InterPro"/>
</dbReference>
<keyword evidence="2" id="KW-0812">Transmembrane</keyword>
<dbReference type="AlphaFoldDB" id="X6MH59"/>
<dbReference type="Proteomes" id="UP000023152">
    <property type="component" value="Unassembled WGS sequence"/>
</dbReference>
<dbReference type="Pfam" id="PF00004">
    <property type="entry name" value="AAA"/>
    <property type="match status" value="1"/>
</dbReference>
<dbReference type="SMART" id="SM00382">
    <property type="entry name" value="AAA"/>
    <property type="match status" value="1"/>
</dbReference>
<dbReference type="EMBL" id="ASPP01020725">
    <property type="protein sequence ID" value="ETO13234.1"/>
    <property type="molecule type" value="Genomic_DNA"/>
</dbReference>
<feature type="domain" description="AAA+ ATPase" evidence="3">
    <location>
        <begin position="282"/>
        <end position="424"/>
    </location>
</feature>
<keyword evidence="2" id="KW-0472">Membrane</keyword>
<feature type="transmembrane region" description="Helical" evidence="2">
    <location>
        <begin position="379"/>
        <end position="401"/>
    </location>
</feature>
<sequence>MSNLTANIQLPDQEKPYPKWIKEYLSFDPDDSTFVEIRVGDQLYDLASEWIVKHVDQSYRVRPKTNTSAATRTLEKMARIAAKVQGKGDISSEAEKEEGYKTDLYLGLGMLHLVKALFKKEAKVVGCLCFDCFSLTFFFFFWYAFVHNSSPLLGFFEFEFKQNKYYGIHQTVGEPQSAGYCGEPRFFQSLVLFVKGKGNVQLLKNLCDQILIDNENKKDNLFLQIYRYNVDNGYWQSAGRKIGRDVSTIILPENAMKLVTADMERFLNLDSVKWYFEHGIPYKRSYLFYGVPGSGKTSLIQALAYKFTRNLCFLQPTHPKMTGVYWLNLACAPANSLIVLEDIDALFNKDRSKKHEQCPLTFSGLLNGLDGVGNPDGQIFIVCCFIFIIALIQCYLTTNFVDQLDDALIRSGRVDVHVQFPMATDEQLERMFLLFYPDDKTLAQEFTKSVRQHFASVSCTLMHVSL</sequence>
<dbReference type="InterPro" id="IPR003959">
    <property type="entry name" value="ATPase_AAA_core"/>
</dbReference>
<reference evidence="4 5" key="1">
    <citation type="journal article" date="2013" name="Curr. Biol.">
        <title>The Genome of the Foraminiferan Reticulomyxa filosa.</title>
        <authorList>
            <person name="Glockner G."/>
            <person name="Hulsmann N."/>
            <person name="Schleicher M."/>
            <person name="Noegel A.A."/>
            <person name="Eichinger L."/>
            <person name="Gallinger C."/>
            <person name="Pawlowski J."/>
            <person name="Sierra R."/>
            <person name="Euteneuer U."/>
            <person name="Pillet L."/>
            <person name="Moustafa A."/>
            <person name="Platzer M."/>
            <person name="Groth M."/>
            <person name="Szafranski K."/>
            <person name="Schliwa M."/>
        </authorList>
    </citation>
    <scope>NUCLEOTIDE SEQUENCE [LARGE SCALE GENOMIC DNA]</scope>
</reference>
<evidence type="ECO:0000313" key="5">
    <source>
        <dbReference type="Proteomes" id="UP000023152"/>
    </source>
</evidence>
<evidence type="ECO:0000256" key="2">
    <source>
        <dbReference type="SAM" id="Phobius"/>
    </source>
</evidence>
<comment type="caution">
    <text evidence="4">The sequence shown here is derived from an EMBL/GenBank/DDBJ whole genome shotgun (WGS) entry which is preliminary data.</text>
</comment>
<dbReference type="Gene3D" id="3.40.50.300">
    <property type="entry name" value="P-loop containing nucleotide triphosphate hydrolases"/>
    <property type="match status" value="1"/>
</dbReference>
<keyword evidence="5" id="KW-1185">Reference proteome</keyword>
<dbReference type="InterPro" id="IPR050747">
    <property type="entry name" value="Mitochondrial_chaperone_BCS1"/>
</dbReference>
<organism evidence="4 5">
    <name type="scientific">Reticulomyxa filosa</name>
    <dbReference type="NCBI Taxonomy" id="46433"/>
    <lineage>
        <taxon>Eukaryota</taxon>
        <taxon>Sar</taxon>
        <taxon>Rhizaria</taxon>
        <taxon>Retaria</taxon>
        <taxon>Foraminifera</taxon>
        <taxon>Monothalamids</taxon>
        <taxon>Reticulomyxidae</taxon>
        <taxon>Reticulomyxa</taxon>
    </lineage>
</organism>
<gene>
    <name evidence="4" type="ORF">RFI_24136</name>
</gene>
<dbReference type="OrthoDB" id="10251412at2759"/>
<dbReference type="SUPFAM" id="SSF52540">
    <property type="entry name" value="P-loop containing nucleoside triphosphate hydrolases"/>
    <property type="match status" value="1"/>
</dbReference>
<evidence type="ECO:0000256" key="1">
    <source>
        <dbReference type="ARBA" id="ARBA00007448"/>
    </source>
</evidence>
<name>X6MH59_RETFI</name>
<evidence type="ECO:0000259" key="3">
    <source>
        <dbReference type="SMART" id="SM00382"/>
    </source>
</evidence>
<dbReference type="InterPro" id="IPR003593">
    <property type="entry name" value="AAA+_ATPase"/>
</dbReference>
<dbReference type="GO" id="GO:0005524">
    <property type="term" value="F:ATP binding"/>
    <property type="evidence" value="ECO:0007669"/>
    <property type="project" value="InterPro"/>
</dbReference>
<comment type="similarity">
    <text evidence="1">Belongs to the AAA ATPase family. BCS1 subfamily.</text>
</comment>
<proteinExistence type="inferred from homology"/>